<dbReference type="PANTHER" id="PTHR43128">
    <property type="entry name" value="L-2-HYDROXYCARBOXYLATE DEHYDROGENASE (NAD(P)(+))"/>
    <property type="match status" value="1"/>
</dbReference>
<dbReference type="EC" id="1.1.1.27" evidence="3 7"/>
<gene>
    <name evidence="10" type="ORF">PLOB_00039447</name>
</gene>
<dbReference type="InterPro" id="IPR015955">
    <property type="entry name" value="Lactate_DH/Glyco_Ohase_4_C"/>
</dbReference>
<feature type="domain" description="Lactate/malate dehydrogenase N-terminal" evidence="8">
    <location>
        <begin position="36"/>
        <end position="174"/>
    </location>
</feature>
<evidence type="ECO:0000256" key="1">
    <source>
        <dbReference type="ARBA" id="ARBA00004843"/>
    </source>
</evidence>
<reference evidence="10 11" key="1">
    <citation type="submission" date="2022-05" db="EMBL/GenBank/DDBJ databases">
        <authorList>
            <consortium name="Genoscope - CEA"/>
            <person name="William W."/>
        </authorList>
    </citation>
    <scope>NUCLEOTIDE SEQUENCE [LARGE SCALE GENOMIC DNA]</scope>
</reference>
<comment type="pathway">
    <text evidence="1 7">Fermentation; pyruvate fermentation to lactate; (S)-lactate from pyruvate: step 1/1.</text>
</comment>
<sequence>LNSLKSSSHSEFSMIGNTQQKLREHICRDKQRSISKITIVGVGQVGTACAYSIMQQDICQELALIGRRQEILKGEMMDLQHGLPFVEETSIRASTDYAVSANSNLCIVTAGERMREGESRRDLLLRNFEIFKDIIPKLVKHSPNTVLLIVSNPVEVLTYVAWKISGLPADRVIGSGTNLDTARLHFLIGEKLNIPPNSVHGWIIGEHGDSSVPIWSGVNIDGVMLKDLNPQIGTESDRENWNEIHKKVIMSAYEVIKLKGYTSWAVGLSVANISKALLGNMANVQAVSTIAKGFYGIKEEVFLSLPCVLGTHGVKSVVSQQLDENEVNQIQGCARIMQELQQSLVFN</sequence>
<dbReference type="InterPro" id="IPR001236">
    <property type="entry name" value="Lactate/malate_DH_N"/>
</dbReference>
<dbReference type="PROSITE" id="PS00064">
    <property type="entry name" value="L_LDH"/>
    <property type="match status" value="1"/>
</dbReference>
<evidence type="ECO:0000256" key="3">
    <source>
        <dbReference type="ARBA" id="ARBA00012967"/>
    </source>
</evidence>
<dbReference type="Gene3D" id="3.90.110.10">
    <property type="entry name" value="Lactate dehydrogenase/glycoside hydrolase, family 4, C-terminal"/>
    <property type="match status" value="1"/>
</dbReference>
<dbReference type="Pfam" id="PF02866">
    <property type="entry name" value="Ldh_1_C"/>
    <property type="match status" value="1"/>
</dbReference>
<evidence type="ECO:0000259" key="9">
    <source>
        <dbReference type="Pfam" id="PF02866"/>
    </source>
</evidence>
<dbReference type="InterPro" id="IPR001557">
    <property type="entry name" value="L-lactate/malate_DH"/>
</dbReference>
<feature type="non-terminal residue" evidence="10">
    <location>
        <position position="1"/>
    </location>
</feature>
<keyword evidence="4 7" id="KW-0560">Oxidoreductase</keyword>
<comment type="catalytic activity">
    <reaction evidence="6 7">
        <text>(S)-lactate + NAD(+) = pyruvate + NADH + H(+)</text>
        <dbReference type="Rhea" id="RHEA:23444"/>
        <dbReference type="ChEBI" id="CHEBI:15361"/>
        <dbReference type="ChEBI" id="CHEBI:15378"/>
        <dbReference type="ChEBI" id="CHEBI:16651"/>
        <dbReference type="ChEBI" id="CHEBI:57540"/>
        <dbReference type="ChEBI" id="CHEBI:57945"/>
        <dbReference type="EC" id="1.1.1.27"/>
    </reaction>
</comment>
<protein>
    <recommendedName>
        <fullName evidence="3 7">L-lactate dehydrogenase</fullName>
        <ecNumber evidence="3 7">1.1.1.27</ecNumber>
    </recommendedName>
</protein>
<keyword evidence="11" id="KW-1185">Reference proteome</keyword>
<evidence type="ECO:0000256" key="5">
    <source>
        <dbReference type="ARBA" id="ARBA00023027"/>
    </source>
</evidence>
<dbReference type="PANTHER" id="PTHR43128:SF16">
    <property type="entry name" value="L-LACTATE DEHYDROGENASE"/>
    <property type="match status" value="1"/>
</dbReference>
<evidence type="ECO:0000256" key="4">
    <source>
        <dbReference type="ARBA" id="ARBA00023002"/>
    </source>
</evidence>
<dbReference type="InterPro" id="IPR022383">
    <property type="entry name" value="Lactate/malate_DH_C"/>
</dbReference>
<feature type="domain" description="Lactate/malate dehydrogenase C-terminal" evidence="9">
    <location>
        <begin position="177"/>
        <end position="338"/>
    </location>
</feature>
<dbReference type="CDD" id="cd05293">
    <property type="entry name" value="LDH_1"/>
    <property type="match status" value="1"/>
</dbReference>
<dbReference type="InterPro" id="IPR036291">
    <property type="entry name" value="NAD(P)-bd_dom_sf"/>
</dbReference>
<dbReference type="Proteomes" id="UP001159405">
    <property type="component" value="Unassembled WGS sequence"/>
</dbReference>
<dbReference type="Pfam" id="PF00056">
    <property type="entry name" value="Ldh_1_N"/>
    <property type="match status" value="1"/>
</dbReference>
<keyword evidence="5 7" id="KW-0520">NAD</keyword>
<dbReference type="Gene3D" id="3.40.50.720">
    <property type="entry name" value="NAD(P)-binding Rossmann-like Domain"/>
    <property type="match status" value="1"/>
</dbReference>
<proteinExistence type="inferred from homology"/>
<comment type="caution">
    <text evidence="10">The sequence shown here is derived from an EMBL/GenBank/DDBJ whole genome shotgun (WGS) entry which is preliminary data.</text>
</comment>
<accession>A0ABN8MYE0</accession>
<dbReference type="SUPFAM" id="SSF56327">
    <property type="entry name" value="LDH C-terminal domain-like"/>
    <property type="match status" value="1"/>
</dbReference>
<dbReference type="PIRSF" id="PIRSF000102">
    <property type="entry name" value="Lac_mal_DH"/>
    <property type="match status" value="1"/>
</dbReference>
<evidence type="ECO:0000256" key="2">
    <source>
        <dbReference type="ARBA" id="ARBA00006054"/>
    </source>
</evidence>
<dbReference type="EMBL" id="CALNXK010000006">
    <property type="protein sequence ID" value="CAH3038796.1"/>
    <property type="molecule type" value="Genomic_DNA"/>
</dbReference>
<dbReference type="PRINTS" id="PR00086">
    <property type="entry name" value="LLDHDRGNASE"/>
</dbReference>
<evidence type="ECO:0000313" key="10">
    <source>
        <dbReference type="EMBL" id="CAH3038796.1"/>
    </source>
</evidence>
<dbReference type="SUPFAM" id="SSF51735">
    <property type="entry name" value="NAD(P)-binding Rossmann-fold domains"/>
    <property type="match status" value="1"/>
</dbReference>
<comment type="similarity">
    <text evidence="2">Belongs to the LDH/MDH superfamily. LDH family.</text>
</comment>
<dbReference type="InterPro" id="IPR018177">
    <property type="entry name" value="L-lactate_DH_AS"/>
</dbReference>
<organism evidence="10 11">
    <name type="scientific">Porites lobata</name>
    <dbReference type="NCBI Taxonomy" id="104759"/>
    <lineage>
        <taxon>Eukaryota</taxon>
        <taxon>Metazoa</taxon>
        <taxon>Cnidaria</taxon>
        <taxon>Anthozoa</taxon>
        <taxon>Hexacorallia</taxon>
        <taxon>Scleractinia</taxon>
        <taxon>Fungiina</taxon>
        <taxon>Poritidae</taxon>
        <taxon>Porites</taxon>
    </lineage>
</organism>
<dbReference type="NCBIfam" id="TIGR01771">
    <property type="entry name" value="L-LDH-NAD"/>
    <property type="match status" value="1"/>
</dbReference>
<dbReference type="InterPro" id="IPR011304">
    <property type="entry name" value="L-lactate_DH"/>
</dbReference>
<name>A0ABN8MYE0_9CNID</name>
<evidence type="ECO:0000256" key="7">
    <source>
        <dbReference type="RuleBase" id="RU000496"/>
    </source>
</evidence>
<evidence type="ECO:0000313" key="11">
    <source>
        <dbReference type="Proteomes" id="UP001159405"/>
    </source>
</evidence>
<evidence type="ECO:0000259" key="8">
    <source>
        <dbReference type="Pfam" id="PF00056"/>
    </source>
</evidence>
<evidence type="ECO:0000256" key="6">
    <source>
        <dbReference type="ARBA" id="ARBA00049258"/>
    </source>
</evidence>